<comment type="caution">
    <text evidence="1">The sequence shown here is derived from an EMBL/GenBank/DDBJ whole genome shotgun (WGS) entry which is preliminary data.</text>
</comment>
<name>A0A7W4WG02_9GAMM</name>
<sequence length="121" mass="13714">MINKLAQGLVPREEGQGWFRAATPDCRVQIMRALDYCLFQAHPTPAEIQEGIDLSGLKDTYSPCVVAVKKPLGEARQTILRMVGLDQQRGFELWLSVFSVADKRRRESDCKVGCSHEWHNL</sequence>
<keyword evidence="2" id="KW-1185">Reference proteome</keyword>
<reference evidence="1 2" key="1">
    <citation type="submission" date="2020-08" db="EMBL/GenBank/DDBJ databases">
        <title>Genomic Encyclopedia of Type Strains, Phase III (KMG-III): the genomes of soil and plant-associated and newly described type strains.</title>
        <authorList>
            <person name="Whitman W."/>
        </authorList>
    </citation>
    <scope>NUCLEOTIDE SEQUENCE [LARGE SCALE GENOMIC DNA]</scope>
    <source>
        <strain evidence="1 2">CECT 8799</strain>
    </source>
</reference>
<protein>
    <submittedName>
        <fullName evidence="1">Uncharacterized protein</fullName>
    </submittedName>
</protein>
<dbReference type="RefSeq" id="WP_183462662.1">
    <property type="nucleotide sequence ID" value="NZ_JACHWZ010000022.1"/>
</dbReference>
<evidence type="ECO:0000313" key="2">
    <source>
        <dbReference type="Proteomes" id="UP000535937"/>
    </source>
</evidence>
<dbReference type="Pfam" id="PF19383">
    <property type="entry name" value="DUF5958"/>
    <property type="match status" value="1"/>
</dbReference>
<gene>
    <name evidence="1" type="ORF">FHS09_003782</name>
</gene>
<organism evidence="1 2">
    <name type="scientific">Microbulbifer rhizosphaerae</name>
    <dbReference type="NCBI Taxonomy" id="1562603"/>
    <lineage>
        <taxon>Bacteria</taxon>
        <taxon>Pseudomonadati</taxon>
        <taxon>Pseudomonadota</taxon>
        <taxon>Gammaproteobacteria</taxon>
        <taxon>Cellvibrionales</taxon>
        <taxon>Microbulbiferaceae</taxon>
        <taxon>Microbulbifer</taxon>
    </lineage>
</organism>
<dbReference type="InterPro" id="IPR046002">
    <property type="entry name" value="DUF5958"/>
</dbReference>
<proteinExistence type="predicted"/>
<dbReference type="EMBL" id="JACHWZ010000022">
    <property type="protein sequence ID" value="MBB3062931.1"/>
    <property type="molecule type" value="Genomic_DNA"/>
</dbReference>
<dbReference type="Proteomes" id="UP000535937">
    <property type="component" value="Unassembled WGS sequence"/>
</dbReference>
<evidence type="ECO:0000313" key="1">
    <source>
        <dbReference type="EMBL" id="MBB3062931.1"/>
    </source>
</evidence>
<dbReference type="AlphaFoldDB" id="A0A7W4WG02"/>
<accession>A0A7W4WG02</accession>